<dbReference type="AlphaFoldDB" id="A0A5C1A969"/>
<evidence type="ECO:0000259" key="3">
    <source>
        <dbReference type="Pfam" id="PF02470"/>
    </source>
</evidence>
<dbReference type="PANTHER" id="PTHR33371">
    <property type="entry name" value="INTERMEMBRANE PHOSPHOLIPID TRANSPORT SYSTEM BINDING PROTEIN MLAD-RELATED"/>
    <property type="match status" value="1"/>
</dbReference>
<dbReference type="InterPro" id="IPR052336">
    <property type="entry name" value="MlaD_Phospholipid_Transporter"/>
</dbReference>
<dbReference type="KEGG" id="lrs:PX52LOC_01240"/>
<proteinExistence type="predicted"/>
<dbReference type="Gene3D" id="3.30.1330.60">
    <property type="entry name" value="OmpA-like domain"/>
    <property type="match status" value="1"/>
</dbReference>
<feature type="domain" description="OmpA-like" evidence="2">
    <location>
        <begin position="241"/>
        <end position="331"/>
    </location>
</feature>
<feature type="domain" description="Mce/MlaD" evidence="3">
    <location>
        <begin position="42"/>
        <end position="120"/>
    </location>
</feature>
<reference evidence="5" key="1">
    <citation type="submission" date="2019-08" db="EMBL/GenBank/DDBJ databases">
        <title>Limnoglobus roseus gen. nov., sp. nov., a novel freshwater planctomycete with a giant genome from the family Gemmataceae.</title>
        <authorList>
            <person name="Kulichevskaya I.S."/>
            <person name="Naumoff D.G."/>
            <person name="Miroshnikov K."/>
            <person name="Ivanova A."/>
            <person name="Philippov D.A."/>
            <person name="Hakobyan A."/>
            <person name="Rijpstra I.C."/>
            <person name="Sinninghe Damste J.S."/>
            <person name="Liesack W."/>
            <person name="Dedysh S.N."/>
        </authorList>
    </citation>
    <scope>NUCLEOTIDE SEQUENCE [LARGE SCALE GENOMIC DNA]</scope>
    <source>
        <strain evidence="5">PX52</strain>
    </source>
</reference>
<keyword evidence="1" id="KW-1133">Transmembrane helix</keyword>
<dbReference type="InterPro" id="IPR006665">
    <property type="entry name" value="OmpA-like"/>
</dbReference>
<dbReference type="Proteomes" id="UP000324974">
    <property type="component" value="Chromosome"/>
</dbReference>
<accession>A0A5C1A969</accession>
<evidence type="ECO:0000259" key="2">
    <source>
        <dbReference type="Pfam" id="PF00691"/>
    </source>
</evidence>
<keyword evidence="5" id="KW-1185">Reference proteome</keyword>
<evidence type="ECO:0000313" key="4">
    <source>
        <dbReference type="EMBL" id="QEL14352.1"/>
    </source>
</evidence>
<dbReference type="PANTHER" id="PTHR33371:SF4">
    <property type="entry name" value="INTERMEMBRANE PHOSPHOLIPID TRANSPORT SYSTEM BINDING PROTEIN MLAD"/>
    <property type="match status" value="1"/>
</dbReference>
<evidence type="ECO:0000313" key="5">
    <source>
        <dbReference type="Proteomes" id="UP000324974"/>
    </source>
</evidence>
<sequence>MTNTLSRLQAIILGFVVVAAVALGAAGLVAVAAKQGFGRETFTVSVGFPEAHDVAAGTPVRVRGVEAGQVVAVDYPDGDGPIMVRMQLDAQFRDKLHADAKAQIQPTGLLGSKVIAVQPGTTAAGPLTTGTLSAAPTPDIASLAAEGEAALKDIRGMVGDVRTLAGDVRGTVKRVDGVVESEAANVRGLMQDSRDAIVSVRQNSEAVSRLPIVRGYVENVNTILVRPDCRREVMAYNANDLFEPGTAILTDTGRHHLGAVVEWLRGQTNTKAEAVVAAANDPGDPAQSHATAEQLTRKQAEVVAEYLKLTGAHKMGWWSRRKVTAIGLGKTGSPVVEKEKLPANFVQVLLFTPQ</sequence>
<feature type="transmembrane region" description="Helical" evidence="1">
    <location>
        <begin position="12"/>
        <end position="33"/>
    </location>
</feature>
<dbReference type="Pfam" id="PF02470">
    <property type="entry name" value="MlaD"/>
    <property type="match status" value="1"/>
</dbReference>
<evidence type="ECO:0000256" key="1">
    <source>
        <dbReference type="SAM" id="Phobius"/>
    </source>
</evidence>
<keyword evidence="1" id="KW-0472">Membrane</keyword>
<dbReference type="Pfam" id="PF00691">
    <property type="entry name" value="OmpA"/>
    <property type="match status" value="1"/>
</dbReference>
<dbReference type="InterPro" id="IPR003399">
    <property type="entry name" value="Mce/MlaD"/>
</dbReference>
<dbReference type="InterPro" id="IPR036737">
    <property type="entry name" value="OmpA-like_sf"/>
</dbReference>
<keyword evidence="1" id="KW-0812">Transmembrane</keyword>
<protein>
    <submittedName>
        <fullName evidence="4">MCE family protein</fullName>
    </submittedName>
</protein>
<organism evidence="4 5">
    <name type="scientific">Limnoglobus roseus</name>
    <dbReference type="NCBI Taxonomy" id="2598579"/>
    <lineage>
        <taxon>Bacteria</taxon>
        <taxon>Pseudomonadati</taxon>
        <taxon>Planctomycetota</taxon>
        <taxon>Planctomycetia</taxon>
        <taxon>Gemmatales</taxon>
        <taxon>Gemmataceae</taxon>
        <taxon>Limnoglobus</taxon>
    </lineage>
</organism>
<dbReference type="EMBL" id="CP042425">
    <property type="protein sequence ID" value="QEL14352.1"/>
    <property type="molecule type" value="Genomic_DNA"/>
</dbReference>
<dbReference type="RefSeq" id="WP_168218834.1">
    <property type="nucleotide sequence ID" value="NZ_CP042425.1"/>
</dbReference>
<gene>
    <name evidence="4" type="ORF">PX52LOC_01240</name>
</gene>
<name>A0A5C1A969_9BACT</name>
<dbReference type="SUPFAM" id="SSF103088">
    <property type="entry name" value="OmpA-like"/>
    <property type="match status" value="1"/>
</dbReference>